<dbReference type="InterPro" id="IPR011249">
    <property type="entry name" value="Metalloenz_LuxS/M16"/>
</dbReference>
<dbReference type="InterPro" id="IPR001431">
    <property type="entry name" value="Pept_M16_Zn_BS"/>
</dbReference>
<evidence type="ECO:0000256" key="7">
    <source>
        <dbReference type="RuleBase" id="RU004447"/>
    </source>
</evidence>
<gene>
    <name evidence="13" type="ORF">TKK_000869</name>
</gene>
<evidence type="ECO:0000259" key="12">
    <source>
        <dbReference type="Pfam" id="PF22456"/>
    </source>
</evidence>
<dbReference type="FunFam" id="3.30.830.10:FF:000005">
    <property type="entry name" value="nardilysin isoform X1"/>
    <property type="match status" value="1"/>
</dbReference>
<feature type="domain" description="Peptidase M16 C-terminal" evidence="10">
    <location>
        <begin position="348"/>
        <end position="533"/>
    </location>
</feature>
<feature type="region of interest" description="Disordered" evidence="8">
    <location>
        <begin position="130"/>
        <end position="187"/>
    </location>
</feature>
<feature type="compositionally biased region" description="Basic and acidic residues" evidence="8">
    <location>
        <begin position="73"/>
        <end position="92"/>
    </location>
</feature>
<accession>A0ABD2XNJ5</accession>
<dbReference type="EMBL" id="JBJJXI010000018">
    <property type="protein sequence ID" value="KAL3406726.1"/>
    <property type="molecule type" value="Genomic_DNA"/>
</dbReference>
<keyword evidence="4" id="KW-0378">Hydrolase</keyword>
<keyword evidence="3" id="KW-0479">Metal-binding</keyword>
<comment type="similarity">
    <text evidence="1 7">Belongs to the peptidase M16 family.</text>
</comment>
<feature type="compositionally biased region" description="Acidic residues" evidence="8">
    <location>
        <begin position="1091"/>
        <end position="1104"/>
    </location>
</feature>
<evidence type="ECO:0008006" key="15">
    <source>
        <dbReference type="Google" id="ProtNLM"/>
    </source>
</evidence>
<dbReference type="GO" id="GO:0006508">
    <property type="term" value="P:proteolysis"/>
    <property type="evidence" value="ECO:0007669"/>
    <property type="project" value="UniProtKB-KW"/>
</dbReference>
<dbReference type="Gene3D" id="3.30.830.10">
    <property type="entry name" value="Metalloenzyme, LuxS/M16 peptidase-like"/>
    <property type="match status" value="4"/>
</dbReference>
<evidence type="ECO:0000313" key="14">
    <source>
        <dbReference type="Proteomes" id="UP001627154"/>
    </source>
</evidence>
<dbReference type="InterPro" id="IPR032632">
    <property type="entry name" value="Peptidase_M16_M"/>
</dbReference>
<dbReference type="GO" id="GO:0004175">
    <property type="term" value="F:endopeptidase activity"/>
    <property type="evidence" value="ECO:0007669"/>
    <property type="project" value="UniProtKB-ARBA"/>
</dbReference>
<evidence type="ECO:0000256" key="4">
    <source>
        <dbReference type="ARBA" id="ARBA00022801"/>
    </source>
</evidence>
<evidence type="ECO:0000256" key="1">
    <source>
        <dbReference type="ARBA" id="ARBA00007261"/>
    </source>
</evidence>
<dbReference type="Pfam" id="PF00675">
    <property type="entry name" value="Peptidase_M16"/>
    <property type="match status" value="1"/>
</dbReference>
<dbReference type="Pfam" id="PF16187">
    <property type="entry name" value="Peptidase_M16_M"/>
    <property type="match status" value="1"/>
</dbReference>
<dbReference type="PANTHER" id="PTHR43690:SF18">
    <property type="entry name" value="INSULIN-DEGRADING ENZYME-RELATED"/>
    <property type="match status" value="1"/>
</dbReference>
<feature type="domain" description="Peptidase M16 N-terminal" evidence="9">
    <location>
        <begin position="191"/>
        <end position="304"/>
    </location>
</feature>
<evidence type="ECO:0000259" key="11">
    <source>
        <dbReference type="Pfam" id="PF16187"/>
    </source>
</evidence>
<dbReference type="Pfam" id="PF22456">
    <property type="entry name" value="PqqF-like_C_4"/>
    <property type="match status" value="1"/>
</dbReference>
<dbReference type="GO" id="GO:0008237">
    <property type="term" value="F:metallopeptidase activity"/>
    <property type="evidence" value="ECO:0007669"/>
    <property type="project" value="UniProtKB-KW"/>
</dbReference>
<keyword evidence="14" id="KW-1185">Reference proteome</keyword>
<feature type="domain" description="Peptidase M16 middle/third" evidence="11">
    <location>
        <begin position="539"/>
        <end position="812"/>
    </location>
</feature>
<evidence type="ECO:0000256" key="5">
    <source>
        <dbReference type="ARBA" id="ARBA00022833"/>
    </source>
</evidence>
<dbReference type="PROSITE" id="PS00143">
    <property type="entry name" value="INSULINASE"/>
    <property type="match status" value="1"/>
</dbReference>
<dbReference type="GO" id="GO:0005737">
    <property type="term" value="C:cytoplasm"/>
    <property type="evidence" value="ECO:0007669"/>
    <property type="project" value="UniProtKB-ARBA"/>
</dbReference>
<dbReference type="Proteomes" id="UP001627154">
    <property type="component" value="Unassembled WGS sequence"/>
</dbReference>
<proteinExistence type="inferred from homology"/>
<evidence type="ECO:0000256" key="3">
    <source>
        <dbReference type="ARBA" id="ARBA00022723"/>
    </source>
</evidence>
<feature type="compositionally biased region" description="Acidic residues" evidence="8">
    <location>
        <begin position="144"/>
        <end position="180"/>
    </location>
</feature>
<dbReference type="Pfam" id="PF05193">
    <property type="entry name" value="Peptidase_M16_C"/>
    <property type="match status" value="1"/>
</dbReference>
<evidence type="ECO:0000256" key="2">
    <source>
        <dbReference type="ARBA" id="ARBA00022670"/>
    </source>
</evidence>
<dbReference type="GO" id="GO:0046872">
    <property type="term" value="F:metal ion binding"/>
    <property type="evidence" value="ECO:0007669"/>
    <property type="project" value="UniProtKB-KW"/>
</dbReference>
<dbReference type="SUPFAM" id="SSF63411">
    <property type="entry name" value="LuxS/MPP-like metallohydrolase"/>
    <property type="match status" value="4"/>
</dbReference>
<evidence type="ECO:0000259" key="9">
    <source>
        <dbReference type="Pfam" id="PF00675"/>
    </source>
</evidence>
<dbReference type="InterPro" id="IPR007863">
    <property type="entry name" value="Peptidase_M16_C"/>
</dbReference>
<protein>
    <recommendedName>
        <fullName evidence="15">Nardilysin</fullName>
    </recommendedName>
</protein>
<evidence type="ECO:0000259" key="10">
    <source>
        <dbReference type="Pfam" id="PF05193"/>
    </source>
</evidence>
<dbReference type="PANTHER" id="PTHR43690">
    <property type="entry name" value="NARDILYSIN"/>
    <property type="match status" value="1"/>
</dbReference>
<name>A0ABD2XNJ5_9HYME</name>
<evidence type="ECO:0000256" key="8">
    <source>
        <dbReference type="SAM" id="MobiDB-lite"/>
    </source>
</evidence>
<feature type="compositionally biased region" description="Polar residues" evidence="8">
    <location>
        <begin position="52"/>
        <end position="70"/>
    </location>
</feature>
<feature type="domain" description="Coenzyme PQQ synthesis protein F-like C-terminal lobe" evidence="12">
    <location>
        <begin position="931"/>
        <end position="1027"/>
    </location>
</feature>
<keyword evidence="6" id="KW-0482">Metalloprotease</keyword>
<dbReference type="InterPro" id="IPR054734">
    <property type="entry name" value="PqqF-like_C_4"/>
</dbReference>
<keyword evidence="5" id="KW-0862">Zinc</keyword>
<keyword evidence="2" id="KW-0645">Protease</keyword>
<dbReference type="AlphaFoldDB" id="A0ABD2XNJ5"/>
<sequence length="1167" mass="135702">MSKRLLQKFFKSNKKLINVGKQQQQQQQQYHHHQQPPPPPLPPTQQQQQPPRSNQPSLQKRKISNLQGTSDFGECKRNKMTEQSDDMGEKKAERKIEVEYLEAPFKSESDKKEYRVIKLPNGLVALLISDPSGAQESQGKEAATSDEETEDDEEHDEEDKTDEEGDDESEGSCFEEDEEICVGKKGKQSSEEGEKMAACALCVGVGSFSDPPEIPGLAHFLEHMVFMGSKKYPEENEMDQFLKKRGGSNNACTDCEQTTFYFEIPEKHLFPAMDRFAQFFISPLMNRDAISRERESVESEFRMAFTHDSNRKDQLFCTFAQPDHPAAKFAWGNLTTLRDNVEEDKLYSSLHAFRERHYSAHRMTLAVQSQNSLDTLEEYVKEYFCDVPTNNLPSEDFSEFNGRTSFDTDAFRKIYKIRPIKDVCQVELTWVMPSLHHLYEIKPHQYLSWIIGHEGKGSLISYLRKKMWCLDIFSGNSESGFEHSSLYALFSLSLLLTREGQENFDKVLEAVFSYINLLRREGPNKRLFDEIQQIQGINFRFTDETEPCDYVENLCENMQLYPSIHYIEGPNLTFNYDADVIQECLDALNPADVNILTFDKKYNEDEFDMVEPYFQTRYQCVEITEKWKQDMAEIEPYPEFHLPNPNIYITDDFTLIDLPEDVKPYPEKIHRDEKVEIWYRPDPKFRLPEAYVYTYLITPFATHSPKSSALIRMFCLITKQLLIEEVYEASAAELNYSIDIGDKGLCICVYGFNQKLPLLLKTVLKHIANCHNGVTEALFNIIKEEVIKDYYNTFIKPSQLGKEVRLSILTTGGSTSLDCHRAAREMTYEDFLVFAKDFTDHFYVKSLIQGNMKKEQALKTIFEAFEPLNYLPILPNTFPRIQVHEIPNGEKCCRVQNFNKMDVNSVVTNYYQSGLSNLELSVLIEFLLLNMDEPVFNQLRTIEQLGYHVFCQFKDTYNVLGYSVTVCTQANNFKVDYVDERIEKFIQDMINMFKTMKDEDFELSKESLIKLKMIDDIQLKEEVDRNWGEIRSGHYMFDRLTREIELIKKLTAPQVLKWLIDHSVGGCNFKKLTVQVVGNVGLPLLGKKSDEETDDETDDEAEDKIDDKMETVNNLQPSLTEDYSLTYLTDERETLTPRPEEYYITDINQYKEQLPVWRTNHLSRDRA</sequence>
<dbReference type="InterPro" id="IPR011765">
    <property type="entry name" value="Pept_M16_N"/>
</dbReference>
<evidence type="ECO:0000313" key="13">
    <source>
        <dbReference type="EMBL" id="KAL3406726.1"/>
    </source>
</evidence>
<feature type="region of interest" description="Disordered" evidence="8">
    <location>
        <begin position="1085"/>
        <end position="1104"/>
    </location>
</feature>
<dbReference type="InterPro" id="IPR050626">
    <property type="entry name" value="Peptidase_M16"/>
</dbReference>
<comment type="caution">
    <text evidence="13">The sequence shown here is derived from an EMBL/GenBank/DDBJ whole genome shotgun (WGS) entry which is preliminary data.</text>
</comment>
<feature type="region of interest" description="Disordered" evidence="8">
    <location>
        <begin position="12"/>
        <end position="92"/>
    </location>
</feature>
<reference evidence="13 14" key="1">
    <citation type="journal article" date="2024" name="bioRxiv">
        <title>A reference genome for Trichogramma kaykai: A tiny desert-dwelling parasitoid wasp with competing sex-ratio distorters.</title>
        <authorList>
            <person name="Culotta J."/>
            <person name="Lindsey A.R."/>
        </authorList>
    </citation>
    <scope>NUCLEOTIDE SEQUENCE [LARGE SCALE GENOMIC DNA]</scope>
    <source>
        <strain evidence="13 14">KSX58</strain>
    </source>
</reference>
<evidence type="ECO:0000256" key="6">
    <source>
        <dbReference type="ARBA" id="ARBA00023049"/>
    </source>
</evidence>
<organism evidence="13 14">
    <name type="scientific">Trichogramma kaykai</name>
    <dbReference type="NCBI Taxonomy" id="54128"/>
    <lineage>
        <taxon>Eukaryota</taxon>
        <taxon>Metazoa</taxon>
        <taxon>Ecdysozoa</taxon>
        <taxon>Arthropoda</taxon>
        <taxon>Hexapoda</taxon>
        <taxon>Insecta</taxon>
        <taxon>Pterygota</taxon>
        <taxon>Neoptera</taxon>
        <taxon>Endopterygota</taxon>
        <taxon>Hymenoptera</taxon>
        <taxon>Apocrita</taxon>
        <taxon>Proctotrupomorpha</taxon>
        <taxon>Chalcidoidea</taxon>
        <taxon>Trichogrammatidae</taxon>
        <taxon>Trichogramma</taxon>
    </lineage>
</organism>